<sequence length="294" mass="33479">MLRLNESIQLRHSVNEPALNCRTVEQKLPPSGQQNSETDSSGINRGNLGQGDETFYVDLLKMKLENSCKEIEKIKDELSLQRMKALAESQRVLELERKLFTNERHLKLSQGENMKLRVSLDEIKMKYEPDEMVKLRIQKRRREQLPLDCPSEDAPDNVPAGNSVDVSNAVKEEEGCTTEPSANGSSEDHIVSVEEQLVDSVSINQKKPTNVQPVKERKRVRIMEDENQVHSFNKSSTNDCSVASSPPRSEDSRFETKKLDEREMRKNERKSRIKAQPVLHVSSKPASVTQCPQQ</sequence>
<feature type="region of interest" description="Disordered" evidence="1">
    <location>
        <begin position="27"/>
        <end position="47"/>
    </location>
</feature>
<evidence type="ECO:0000313" key="3">
    <source>
        <dbReference type="Proteomes" id="UP001295444"/>
    </source>
</evidence>
<dbReference type="AlphaFoldDB" id="A0AAD1RSX8"/>
<protein>
    <submittedName>
        <fullName evidence="2">Spindly</fullName>
    </submittedName>
</protein>
<evidence type="ECO:0000256" key="1">
    <source>
        <dbReference type="SAM" id="MobiDB-lite"/>
    </source>
</evidence>
<evidence type="ECO:0000313" key="2">
    <source>
        <dbReference type="EMBL" id="CAH2276869.1"/>
    </source>
</evidence>
<reference evidence="2" key="1">
    <citation type="submission" date="2022-03" db="EMBL/GenBank/DDBJ databases">
        <authorList>
            <person name="Alioto T."/>
            <person name="Alioto T."/>
            <person name="Gomez Garrido J."/>
        </authorList>
    </citation>
    <scope>NUCLEOTIDE SEQUENCE</scope>
</reference>
<feature type="region of interest" description="Disordered" evidence="1">
    <location>
        <begin position="222"/>
        <end position="294"/>
    </location>
</feature>
<gene>
    <name evidence="2" type="ORF">PECUL_23A020803</name>
</gene>
<feature type="compositionally biased region" description="Polar residues" evidence="1">
    <location>
        <begin position="284"/>
        <end position="294"/>
    </location>
</feature>
<organism evidence="2 3">
    <name type="scientific">Pelobates cultripes</name>
    <name type="common">Western spadefoot toad</name>
    <dbReference type="NCBI Taxonomy" id="61616"/>
    <lineage>
        <taxon>Eukaryota</taxon>
        <taxon>Metazoa</taxon>
        <taxon>Chordata</taxon>
        <taxon>Craniata</taxon>
        <taxon>Vertebrata</taxon>
        <taxon>Euteleostomi</taxon>
        <taxon>Amphibia</taxon>
        <taxon>Batrachia</taxon>
        <taxon>Anura</taxon>
        <taxon>Pelobatoidea</taxon>
        <taxon>Pelobatidae</taxon>
        <taxon>Pelobates</taxon>
    </lineage>
</organism>
<feature type="compositionally biased region" description="Polar residues" evidence="1">
    <location>
        <begin position="31"/>
        <end position="44"/>
    </location>
</feature>
<name>A0AAD1RSX8_PELCU</name>
<accession>A0AAD1RSX8</accession>
<dbReference type="EMBL" id="OW240914">
    <property type="protein sequence ID" value="CAH2276869.1"/>
    <property type="molecule type" value="Genomic_DNA"/>
</dbReference>
<feature type="compositionally biased region" description="Polar residues" evidence="1">
    <location>
        <begin position="229"/>
        <end position="247"/>
    </location>
</feature>
<keyword evidence="3" id="KW-1185">Reference proteome</keyword>
<dbReference type="Proteomes" id="UP001295444">
    <property type="component" value="Chromosome 03"/>
</dbReference>
<proteinExistence type="predicted"/>
<feature type="compositionally biased region" description="Basic and acidic residues" evidence="1">
    <location>
        <begin position="248"/>
        <end position="266"/>
    </location>
</feature>